<accession>A0A075B082</accession>
<protein>
    <submittedName>
        <fullName evidence="1">Uncharacterized protein</fullName>
    </submittedName>
</protein>
<name>A0A075B082_ROZAC</name>
<dbReference type="HOGENOM" id="CLU_1939344_0_0_1"/>
<reference evidence="1 2" key="1">
    <citation type="journal article" date="2013" name="Curr. Biol.">
        <title>Shared signatures of parasitism and phylogenomics unite Cryptomycota and microsporidia.</title>
        <authorList>
            <person name="James T.Y."/>
            <person name="Pelin A."/>
            <person name="Bonen L."/>
            <person name="Ahrendt S."/>
            <person name="Sain D."/>
            <person name="Corradi N."/>
            <person name="Stajich J.E."/>
        </authorList>
    </citation>
    <scope>NUCLEOTIDE SEQUENCE [LARGE SCALE GENOMIC DNA]</scope>
    <source>
        <strain evidence="1 2">CSF55</strain>
    </source>
</reference>
<keyword evidence="2" id="KW-1185">Reference proteome</keyword>
<evidence type="ECO:0000313" key="1">
    <source>
        <dbReference type="EMBL" id="EPZ34194.1"/>
    </source>
</evidence>
<gene>
    <name evidence="1" type="ORF">O9G_004071</name>
</gene>
<proteinExistence type="predicted"/>
<dbReference type="Proteomes" id="UP000030755">
    <property type="component" value="Unassembled WGS sequence"/>
</dbReference>
<dbReference type="EMBL" id="KE560974">
    <property type="protein sequence ID" value="EPZ34194.1"/>
    <property type="molecule type" value="Genomic_DNA"/>
</dbReference>
<evidence type="ECO:0000313" key="2">
    <source>
        <dbReference type="Proteomes" id="UP000030755"/>
    </source>
</evidence>
<dbReference type="AlphaFoldDB" id="A0A075B082"/>
<sequence>MDLMVNGRTCPGDICVDNKHKLFTTYALFDVGTNRLATADYEFDKNYMSGPMDNRTVRDIISGEHQTMEKSHDPFGACIQLELLKNIVDISFPERVNANFASDKTDDYARDTVAWLSTILTRVYIAHETK</sequence>
<organism evidence="1 2">
    <name type="scientific">Rozella allomycis (strain CSF55)</name>
    <dbReference type="NCBI Taxonomy" id="988480"/>
    <lineage>
        <taxon>Eukaryota</taxon>
        <taxon>Fungi</taxon>
        <taxon>Fungi incertae sedis</taxon>
        <taxon>Cryptomycota</taxon>
        <taxon>Cryptomycota incertae sedis</taxon>
        <taxon>Rozella</taxon>
    </lineage>
</organism>